<organism evidence="2 3">
    <name type="scientific">Limosilactobacillus fermentum (strain NBRC 3956 / LMG 18251)</name>
    <name type="common">Lactobacillus fermentum</name>
    <dbReference type="NCBI Taxonomy" id="334390"/>
    <lineage>
        <taxon>Bacteria</taxon>
        <taxon>Bacillati</taxon>
        <taxon>Bacillota</taxon>
        <taxon>Bacilli</taxon>
        <taxon>Lactobacillales</taxon>
        <taxon>Lactobacillaceae</taxon>
        <taxon>Limosilactobacillus</taxon>
    </lineage>
</organism>
<reference evidence="2 3" key="1">
    <citation type="journal article" date="2008" name="DNA Res.">
        <title>Comparative genome analysis of Lactobacillus reuteri and Lactobacillus fermentum reveal a genomic island for reuterin and cobalamin production.</title>
        <authorList>
            <person name="Morita H."/>
            <person name="Toh H."/>
            <person name="Fukuda S."/>
            <person name="Horikawa H."/>
            <person name="Oshima K."/>
            <person name="Suzuki T."/>
            <person name="Murakami M."/>
            <person name="Hisamatsu S."/>
            <person name="Kato Y."/>
            <person name="Takizawa T."/>
            <person name="Fukuoka H."/>
            <person name="Yoshimura T."/>
            <person name="Itoh K."/>
            <person name="O'Sullivan D.J."/>
            <person name="McKay L.L."/>
            <person name="Ohno H."/>
            <person name="Kikuchi J."/>
            <person name="Masaoka T."/>
            <person name="Hattori M."/>
        </authorList>
    </citation>
    <scope>NUCLEOTIDE SEQUENCE [LARGE SCALE GENOMIC DNA]</scope>
    <source>
        <strain evidence="3">NBRC 3956 / LMG 18251</strain>
    </source>
</reference>
<keyword evidence="1" id="KW-0472">Membrane</keyword>
<dbReference type="KEGG" id="lfe:LAF_1056"/>
<dbReference type="AlphaFoldDB" id="A0ABF7R2P8"/>
<evidence type="ECO:0000313" key="3">
    <source>
        <dbReference type="Proteomes" id="UP000001697"/>
    </source>
</evidence>
<evidence type="ECO:0000256" key="1">
    <source>
        <dbReference type="SAM" id="Phobius"/>
    </source>
</evidence>
<proteinExistence type="predicted"/>
<evidence type="ECO:0000313" key="2">
    <source>
        <dbReference type="EMBL" id="BAG27392.1"/>
    </source>
</evidence>
<keyword evidence="1" id="KW-0812">Transmembrane</keyword>
<gene>
    <name evidence="2" type="ordered locus">LAF_1056</name>
</gene>
<protein>
    <submittedName>
        <fullName evidence="2">Hypotehtical protein</fullName>
    </submittedName>
</protein>
<dbReference type="EMBL" id="AP008937">
    <property type="protein sequence ID" value="BAG27392.1"/>
    <property type="molecule type" value="Genomic_DNA"/>
</dbReference>
<sequence length="73" mass="7963">MILVVLLYSTALLILAVVCSIVIQRQFFRSFATNYVAMAVGVVLALSPLTNQRVATFDSEIFMAAIVAPPLIF</sequence>
<dbReference type="Proteomes" id="UP000001697">
    <property type="component" value="Chromosome"/>
</dbReference>
<name>A0ABF7R2P8_LIMF3</name>
<feature type="transmembrane region" description="Helical" evidence="1">
    <location>
        <begin position="30"/>
        <end position="49"/>
    </location>
</feature>
<accession>A0ABF7R2P8</accession>
<keyword evidence="1" id="KW-1133">Transmembrane helix</keyword>
<keyword evidence="3" id="KW-1185">Reference proteome</keyword>